<sequence length="190" mass="20489">MMRAARFRIRSVTAAAALLAILCGLLGWHGDLATPALGAVIVAILVDISMYLRDIEAGRRHTPASQHLANALAAVRPDAEAAVNRSACIAADYLERALTAEATIDRVRQLHSQAPDDTQGPTWAGLELALARPTERPTHPFEQHPAAETVRVCRCGKWSDHHVHTGDRITCGCDTCRTNRQSTTAAEATL</sequence>
<gene>
    <name evidence="1" type="ORF">ACFO3R_28950</name>
</gene>
<dbReference type="EMBL" id="JBHSCF010000055">
    <property type="protein sequence ID" value="MFC4190373.1"/>
    <property type="molecule type" value="Genomic_DNA"/>
</dbReference>
<name>A0ABV8ND09_9ACTN</name>
<dbReference type="RefSeq" id="WP_200696973.1">
    <property type="nucleotide sequence ID" value="NZ_BAAAYA010000005.1"/>
</dbReference>
<keyword evidence="2" id="KW-1185">Reference proteome</keyword>
<proteinExistence type="predicted"/>
<comment type="caution">
    <text evidence="1">The sequence shown here is derived from an EMBL/GenBank/DDBJ whole genome shotgun (WGS) entry which is preliminary data.</text>
</comment>
<organism evidence="1 2">
    <name type="scientific">Streptomyces flavovirens</name>
    <dbReference type="NCBI Taxonomy" id="52258"/>
    <lineage>
        <taxon>Bacteria</taxon>
        <taxon>Bacillati</taxon>
        <taxon>Actinomycetota</taxon>
        <taxon>Actinomycetes</taxon>
        <taxon>Kitasatosporales</taxon>
        <taxon>Streptomycetaceae</taxon>
        <taxon>Streptomyces</taxon>
    </lineage>
</organism>
<evidence type="ECO:0000313" key="1">
    <source>
        <dbReference type="EMBL" id="MFC4190373.1"/>
    </source>
</evidence>
<reference evidence="2" key="1">
    <citation type="journal article" date="2019" name="Int. J. Syst. Evol. Microbiol.">
        <title>The Global Catalogue of Microorganisms (GCM) 10K type strain sequencing project: providing services to taxonomists for standard genome sequencing and annotation.</title>
        <authorList>
            <consortium name="The Broad Institute Genomics Platform"/>
            <consortium name="The Broad Institute Genome Sequencing Center for Infectious Disease"/>
            <person name="Wu L."/>
            <person name="Ma J."/>
        </authorList>
    </citation>
    <scope>NUCLEOTIDE SEQUENCE [LARGE SCALE GENOMIC DNA]</scope>
    <source>
        <strain evidence="2">CCM 3243</strain>
    </source>
</reference>
<evidence type="ECO:0000313" key="2">
    <source>
        <dbReference type="Proteomes" id="UP001595871"/>
    </source>
</evidence>
<protein>
    <submittedName>
        <fullName evidence="1">Uncharacterized protein</fullName>
    </submittedName>
</protein>
<accession>A0ABV8ND09</accession>
<dbReference type="Proteomes" id="UP001595871">
    <property type="component" value="Unassembled WGS sequence"/>
</dbReference>